<dbReference type="SUPFAM" id="SSF56784">
    <property type="entry name" value="HAD-like"/>
    <property type="match status" value="1"/>
</dbReference>
<dbReference type="AlphaFoldDB" id="A0A212KEX8"/>
<dbReference type="InterPro" id="IPR023214">
    <property type="entry name" value="HAD_sf"/>
</dbReference>
<organism evidence="1">
    <name type="scientific">uncultured Dysgonomonas sp</name>
    <dbReference type="NCBI Taxonomy" id="206096"/>
    <lineage>
        <taxon>Bacteria</taxon>
        <taxon>Pseudomonadati</taxon>
        <taxon>Bacteroidota</taxon>
        <taxon>Bacteroidia</taxon>
        <taxon>Bacteroidales</taxon>
        <taxon>Dysgonomonadaceae</taxon>
        <taxon>Dysgonomonas</taxon>
        <taxon>environmental samples</taxon>
    </lineage>
</organism>
<dbReference type="EMBL" id="FLUL01000002">
    <property type="protein sequence ID" value="SBW10229.1"/>
    <property type="molecule type" value="Genomic_DNA"/>
</dbReference>
<dbReference type="Gene3D" id="3.40.50.1000">
    <property type="entry name" value="HAD superfamily/HAD-like"/>
    <property type="match status" value="1"/>
</dbReference>
<protein>
    <recommendedName>
        <fullName evidence="2">Hydrolase</fullName>
    </recommendedName>
</protein>
<proteinExistence type="predicted"/>
<gene>
    <name evidence="1" type="ORF">KL86DYS2_20003</name>
</gene>
<evidence type="ECO:0008006" key="2">
    <source>
        <dbReference type="Google" id="ProtNLM"/>
    </source>
</evidence>
<dbReference type="RefSeq" id="WP_135105011.1">
    <property type="nucleotide sequence ID" value="NZ_CABTJG010000009.1"/>
</dbReference>
<reference evidence="1" key="1">
    <citation type="submission" date="2016-04" db="EMBL/GenBank/DDBJ databases">
        <authorList>
            <person name="Evans L.H."/>
            <person name="Alamgir A."/>
            <person name="Owens N."/>
            <person name="Weber N.D."/>
            <person name="Virtaneva K."/>
            <person name="Barbian K."/>
            <person name="Babar A."/>
            <person name="Rosenke K."/>
        </authorList>
    </citation>
    <scope>NUCLEOTIDE SEQUENCE</scope>
    <source>
        <strain evidence="1">86-2</strain>
    </source>
</reference>
<dbReference type="NCBIfam" id="NF046079">
    <property type="entry name" value="HAD_phos_BT0820"/>
    <property type="match status" value="1"/>
</dbReference>
<dbReference type="PIRSF" id="PIRSF020079">
    <property type="entry name" value="UCP020079"/>
    <property type="match status" value="1"/>
</dbReference>
<evidence type="ECO:0000313" key="1">
    <source>
        <dbReference type="EMBL" id="SBW10229.1"/>
    </source>
</evidence>
<name>A0A212KEX8_9BACT</name>
<accession>A0A212KEX8</accession>
<sequence>MVIAVDFDGTIVEHEYPKIGRPIPFAIETLLQLQQDGHILILWTVRDGSLLQEAVDYCKNKGLHFYAANKNYPEEDSLTASRKLTADLFIDDRNLGGLPDWGVIYHAIKAMERGEVSFENIMMSSGESQRARRRKKNFFIRLGEMFERGSY</sequence>
<dbReference type="InterPro" id="IPR036412">
    <property type="entry name" value="HAD-like_sf"/>
</dbReference>
<dbReference type="InterPro" id="IPR016769">
    <property type="entry name" value="Phage_SP01_Orf1"/>
</dbReference>